<protein>
    <submittedName>
        <fullName evidence="1">DUF6266 family protein</fullName>
    </submittedName>
</protein>
<evidence type="ECO:0000313" key="2">
    <source>
        <dbReference type="Proteomes" id="UP001409291"/>
    </source>
</evidence>
<dbReference type="RefSeq" id="WP_183917409.1">
    <property type="nucleotide sequence ID" value="NZ_JBDJLH010000003.1"/>
</dbReference>
<proteinExistence type="predicted"/>
<reference evidence="1 2" key="1">
    <citation type="submission" date="2024-04" db="EMBL/GenBank/DDBJ databases">
        <title>WGS of bacteria from Torrens River.</title>
        <authorList>
            <person name="Wyrsch E.R."/>
            <person name="Drigo B."/>
        </authorList>
    </citation>
    <scope>NUCLEOTIDE SEQUENCE [LARGE SCALE GENOMIC DNA]</scope>
    <source>
        <strain evidence="1 2">TWI391</strain>
    </source>
</reference>
<accession>A0ABV0BQ20</accession>
<dbReference type="EMBL" id="JBDJNQ010000002">
    <property type="protein sequence ID" value="MEN5376889.1"/>
    <property type="molecule type" value="Genomic_DNA"/>
</dbReference>
<dbReference type="InterPro" id="IPR046233">
    <property type="entry name" value="DUF6266"/>
</dbReference>
<dbReference type="Proteomes" id="UP001409291">
    <property type="component" value="Unassembled WGS sequence"/>
</dbReference>
<comment type="caution">
    <text evidence="1">The sequence shown here is derived from an EMBL/GenBank/DDBJ whole genome shotgun (WGS) entry which is preliminary data.</text>
</comment>
<sequence>MAIQENGPNGLFKGKVGSIYAYELNGKNIIRGSRRKSNKPPSEAMLMNWQKMKVASTFAKEMVELLKYGYRNLSPKGSRIGAFQMAQRHILKDAMELDADCKYYVNVEKVFIFRGPLSSPAGCSVSRKGNTLYLKWTVMPEYNTNFYKMNFGLFNLDGLLQLEIGATEVHRGACTVTLNSHAENGAPIHIYFGIWDSFNDLLSDSVYCGIVE</sequence>
<keyword evidence="2" id="KW-1185">Reference proteome</keyword>
<dbReference type="Pfam" id="PF19781">
    <property type="entry name" value="DUF6266"/>
    <property type="match status" value="1"/>
</dbReference>
<gene>
    <name evidence="1" type="ORF">ABE541_06415</name>
</gene>
<organism evidence="1 2">
    <name type="scientific">Sphingobacterium kitahiroshimense</name>
    <dbReference type="NCBI Taxonomy" id="470446"/>
    <lineage>
        <taxon>Bacteria</taxon>
        <taxon>Pseudomonadati</taxon>
        <taxon>Bacteroidota</taxon>
        <taxon>Sphingobacteriia</taxon>
        <taxon>Sphingobacteriales</taxon>
        <taxon>Sphingobacteriaceae</taxon>
        <taxon>Sphingobacterium</taxon>
    </lineage>
</organism>
<evidence type="ECO:0000313" key="1">
    <source>
        <dbReference type="EMBL" id="MEN5376889.1"/>
    </source>
</evidence>
<name>A0ABV0BQ20_9SPHI</name>